<dbReference type="Proteomes" id="UP000294933">
    <property type="component" value="Unassembled WGS sequence"/>
</dbReference>
<dbReference type="VEuPathDB" id="FungiDB:BD410DRAFT_804288"/>
<feature type="compositionally biased region" description="Polar residues" evidence="1">
    <location>
        <begin position="275"/>
        <end position="288"/>
    </location>
</feature>
<keyword evidence="5" id="KW-1185">Reference proteome</keyword>
<evidence type="ECO:0000256" key="1">
    <source>
        <dbReference type="SAM" id="MobiDB-lite"/>
    </source>
</evidence>
<keyword evidence="3" id="KW-0732">Signal</keyword>
<name>A0A4Y7Q211_9AGAM</name>
<feature type="region of interest" description="Disordered" evidence="1">
    <location>
        <begin position="161"/>
        <end position="184"/>
    </location>
</feature>
<evidence type="ECO:0000256" key="2">
    <source>
        <dbReference type="SAM" id="Phobius"/>
    </source>
</evidence>
<organism evidence="4 5">
    <name type="scientific">Rickenella mellea</name>
    <dbReference type="NCBI Taxonomy" id="50990"/>
    <lineage>
        <taxon>Eukaryota</taxon>
        <taxon>Fungi</taxon>
        <taxon>Dikarya</taxon>
        <taxon>Basidiomycota</taxon>
        <taxon>Agaricomycotina</taxon>
        <taxon>Agaricomycetes</taxon>
        <taxon>Hymenochaetales</taxon>
        <taxon>Rickenellaceae</taxon>
        <taxon>Rickenella</taxon>
    </lineage>
</organism>
<feature type="compositionally biased region" description="Polar residues" evidence="1">
    <location>
        <begin position="235"/>
        <end position="251"/>
    </location>
</feature>
<feature type="signal peptide" evidence="3">
    <location>
        <begin position="1"/>
        <end position="19"/>
    </location>
</feature>
<feature type="region of interest" description="Disordered" evidence="1">
    <location>
        <begin position="275"/>
        <end position="295"/>
    </location>
</feature>
<feature type="transmembrane region" description="Helical" evidence="2">
    <location>
        <begin position="188"/>
        <end position="210"/>
    </location>
</feature>
<reference evidence="4 5" key="1">
    <citation type="submission" date="2018-06" db="EMBL/GenBank/DDBJ databases">
        <title>A transcriptomic atlas of mushroom development highlights an independent origin of complex multicellularity.</title>
        <authorList>
            <consortium name="DOE Joint Genome Institute"/>
            <person name="Krizsan K."/>
            <person name="Almasi E."/>
            <person name="Merenyi Z."/>
            <person name="Sahu N."/>
            <person name="Viragh M."/>
            <person name="Koszo T."/>
            <person name="Mondo S."/>
            <person name="Kiss B."/>
            <person name="Balint B."/>
            <person name="Kues U."/>
            <person name="Barry K."/>
            <person name="Hegedus J.C."/>
            <person name="Henrissat B."/>
            <person name="Johnson J."/>
            <person name="Lipzen A."/>
            <person name="Ohm R."/>
            <person name="Nagy I."/>
            <person name="Pangilinan J."/>
            <person name="Yan J."/>
            <person name="Xiong Y."/>
            <person name="Grigoriev I.V."/>
            <person name="Hibbett D.S."/>
            <person name="Nagy L.G."/>
        </authorList>
    </citation>
    <scope>NUCLEOTIDE SEQUENCE [LARGE SCALE GENOMIC DNA]</scope>
    <source>
        <strain evidence="4 5">SZMC22713</strain>
    </source>
</reference>
<dbReference type="EMBL" id="ML170181">
    <property type="protein sequence ID" value="TDL21361.1"/>
    <property type="molecule type" value="Genomic_DNA"/>
</dbReference>
<sequence>MMVGAFAIWAIAVLSGAQAQTTNATCLNTYDFLYNSRGQSPCLIAAYAGSACDGGQYDVPALNPGKHYIGPSTTLVNNCQCSSILYSLTSACGMCQNHTIITWSSWKTNCTNAYLSVYPQDIPPGTTIPAWAYLNVATSDIFNLTEAQVLQSLPESTASVNQVTQTRTAGANPTQSGPASGKSSNTGAIAGGIVGGIYAVVIISNLFIYYRNKKRRNTMGSSQPSVVARPDTTGAEKQSFGSGGATAQQQHAVHEHMLEYNTPWLSQSTLASGTNDNVYDSKDSSTFPGSPARPTLAQKVMAPFTAARRSSRTTANVPATHG</sequence>
<dbReference type="OrthoDB" id="2576311at2759"/>
<keyword evidence="2" id="KW-1133">Transmembrane helix</keyword>
<dbReference type="AlphaFoldDB" id="A0A4Y7Q211"/>
<accession>A0A4Y7Q211</accession>
<dbReference type="STRING" id="50990.A0A4Y7Q211"/>
<feature type="chain" id="PRO_5021317604" evidence="3">
    <location>
        <begin position="20"/>
        <end position="322"/>
    </location>
</feature>
<evidence type="ECO:0000256" key="3">
    <source>
        <dbReference type="SAM" id="SignalP"/>
    </source>
</evidence>
<evidence type="ECO:0000313" key="5">
    <source>
        <dbReference type="Proteomes" id="UP000294933"/>
    </source>
</evidence>
<keyword evidence="2" id="KW-0472">Membrane</keyword>
<feature type="region of interest" description="Disordered" evidence="1">
    <location>
        <begin position="217"/>
        <end position="251"/>
    </location>
</feature>
<evidence type="ECO:0000313" key="4">
    <source>
        <dbReference type="EMBL" id="TDL21361.1"/>
    </source>
</evidence>
<protein>
    <submittedName>
        <fullName evidence="4">Uncharacterized protein</fullName>
    </submittedName>
</protein>
<proteinExistence type="predicted"/>
<keyword evidence="2" id="KW-0812">Transmembrane</keyword>
<gene>
    <name evidence="4" type="ORF">BD410DRAFT_804288</name>
</gene>